<reference evidence="9 10" key="1">
    <citation type="journal article" date="2011" name="PLoS Pathog.">
        <title>Endophytic Life Strategies Decoded by Genome and Transcriptome Analyses of the Mutualistic Root Symbiont Piriformospora indica.</title>
        <authorList>
            <person name="Zuccaro A."/>
            <person name="Lahrmann U."/>
            <person name="Guldener U."/>
            <person name="Langen G."/>
            <person name="Pfiffi S."/>
            <person name="Biedenkopf D."/>
            <person name="Wong P."/>
            <person name="Samans B."/>
            <person name="Grimm C."/>
            <person name="Basiewicz M."/>
            <person name="Murat C."/>
            <person name="Martin F."/>
            <person name="Kogel K.H."/>
        </authorList>
    </citation>
    <scope>NUCLEOTIDE SEQUENCE [LARGE SCALE GENOMIC DNA]</scope>
    <source>
        <strain evidence="9 10">DSM 11827</strain>
    </source>
</reference>
<proteinExistence type="predicted"/>
<feature type="compositionally biased region" description="Polar residues" evidence="7">
    <location>
        <begin position="647"/>
        <end position="662"/>
    </location>
</feature>
<evidence type="ECO:0000256" key="7">
    <source>
        <dbReference type="SAM" id="MobiDB-lite"/>
    </source>
</evidence>
<dbReference type="FunFam" id="3.30.160.60:FF:000340">
    <property type="entry name" value="zinc finger protein 473 isoform X1"/>
    <property type="match status" value="1"/>
</dbReference>
<dbReference type="GO" id="GO:0005634">
    <property type="term" value="C:nucleus"/>
    <property type="evidence" value="ECO:0007669"/>
    <property type="project" value="TreeGrafter"/>
</dbReference>
<dbReference type="eggNOG" id="KOG2462">
    <property type="taxonomic scope" value="Eukaryota"/>
</dbReference>
<evidence type="ECO:0000259" key="8">
    <source>
        <dbReference type="PROSITE" id="PS50157"/>
    </source>
</evidence>
<keyword evidence="4" id="KW-0862">Zinc</keyword>
<dbReference type="AlphaFoldDB" id="G4TGB5"/>
<feature type="compositionally biased region" description="Basic residues" evidence="7">
    <location>
        <begin position="411"/>
        <end position="421"/>
    </location>
</feature>
<dbReference type="HOGENOM" id="CLU_277320_0_0_1"/>
<dbReference type="InterPro" id="IPR036236">
    <property type="entry name" value="Znf_C2H2_sf"/>
</dbReference>
<evidence type="ECO:0000256" key="2">
    <source>
        <dbReference type="ARBA" id="ARBA00022737"/>
    </source>
</evidence>
<feature type="compositionally biased region" description="Polar residues" evidence="7">
    <location>
        <begin position="593"/>
        <end position="607"/>
    </location>
</feature>
<feature type="compositionally biased region" description="Low complexity" evidence="7">
    <location>
        <begin position="327"/>
        <end position="336"/>
    </location>
</feature>
<feature type="compositionally biased region" description="Low complexity" evidence="7">
    <location>
        <begin position="740"/>
        <end position="759"/>
    </location>
</feature>
<evidence type="ECO:0000256" key="1">
    <source>
        <dbReference type="ARBA" id="ARBA00022723"/>
    </source>
</evidence>
<dbReference type="OMA" id="WQDYLRI"/>
<protein>
    <recommendedName>
        <fullName evidence="5">pH-response transcription factor pacC/RIM101</fullName>
    </recommendedName>
</protein>
<dbReference type="EMBL" id="CAFZ01000080">
    <property type="protein sequence ID" value="CCA70364.1"/>
    <property type="molecule type" value="Genomic_DNA"/>
</dbReference>
<feature type="region of interest" description="Disordered" evidence="7">
    <location>
        <begin position="374"/>
        <end position="432"/>
    </location>
</feature>
<feature type="compositionally biased region" description="Low complexity" evidence="7">
    <location>
        <begin position="714"/>
        <end position="724"/>
    </location>
</feature>
<feature type="region of interest" description="Disordered" evidence="7">
    <location>
        <begin position="1078"/>
        <end position="1101"/>
    </location>
</feature>
<keyword evidence="10" id="KW-1185">Reference proteome</keyword>
<feature type="compositionally biased region" description="Polar residues" evidence="7">
    <location>
        <begin position="1092"/>
        <end position="1101"/>
    </location>
</feature>
<comment type="caution">
    <text evidence="9">The sequence shown here is derived from an EMBL/GenBank/DDBJ whole genome shotgun (WGS) entry which is preliminary data.</text>
</comment>
<feature type="compositionally biased region" description="Basic and acidic residues" evidence="7">
    <location>
        <begin position="670"/>
        <end position="680"/>
    </location>
</feature>
<dbReference type="PROSITE" id="PS50157">
    <property type="entry name" value="ZINC_FINGER_C2H2_2"/>
    <property type="match status" value="2"/>
</dbReference>
<evidence type="ECO:0000256" key="3">
    <source>
        <dbReference type="ARBA" id="ARBA00022771"/>
    </source>
</evidence>
<evidence type="ECO:0000256" key="6">
    <source>
        <dbReference type="PROSITE-ProRule" id="PRU00042"/>
    </source>
</evidence>
<feature type="compositionally biased region" description="Basic and acidic residues" evidence="7">
    <location>
        <begin position="699"/>
        <end position="713"/>
    </location>
</feature>
<feature type="compositionally biased region" description="Acidic residues" evidence="7">
    <location>
        <begin position="523"/>
        <end position="536"/>
    </location>
</feature>
<dbReference type="Pfam" id="PF00096">
    <property type="entry name" value="zf-C2H2"/>
    <property type="match status" value="2"/>
</dbReference>
<dbReference type="InParanoid" id="G4TGB5"/>
<dbReference type="Gene3D" id="3.30.160.60">
    <property type="entry name" value="Classic Zinc Finger"/>
    <property type="match status" value="2"/>
</dbReference>
<dbReference type="STRING" id="1109443.G4TGB5"/>
<name>G4TGB5_SERID</name>
<feature type="region of interest" description="Disordered" evidence="7">
    <location>
        <begin position="640"/>
        <end position="791"/>
    </location>
</feature>
<feature type="region of interest" description="Disordered" evidence="7">
    <location>
        <begin position="1"/>
        <end position="127"/>
    </location>
</feature>
<dbReference type="SUPFAM" id="SSF57667">
    <property type="entry name" value="beta-beta-alpha zinc fingers"/>
    <property type="match status" value="1"/>
</dbReference>
<keyword evidence="2" id="KW-0677">Repeat</keyword>
<feature type="domain" description="C2H2-type" evidence="8">
    <location>
        <begin position="420"/>
        <end position="447"/>
    </location>
</feature>
<dbReference type="Proteomes" id="UP000007148">
    <property type="component" value="Unassembled WGS sequence"/>
</dbReference>
<accession>G4TGB5</accession>
<feature type="compositionally biased region" description="Low complexity" evidence="7">
    <location>
        <begin position="286"/>
        <end position="302"/>
    </location>
</feature>
<feature type="region of interest" description="Disordered" evidence="7">
    <location>
        <begin position="282"/>
        <end position="302"/>
    </location>
</feature>
<feature type="region of interest" description="Disordered" evidence="7">
    <location>
        <begin position="315"/>
        <end position="337"/>
    </location>
</feature>
<dbReference type="InterPro" id="IPR013087">
    <property type="entry name" value="Znf_C2H2_type"/>
</dbReference>
<dbReference type="GO" id="GO:0008270">
    <property type="term" value="F:zinc ion binding"/>
    <property type="evidence" value="ECO:0007669"/>
    <property type="project" value="UniProtKB-KW"/>
</dbReference>
<gene>
    <name evidence="9" type="ORF">PIIN_04303</name>
</gene>
<evidence type="ECO:0000256" key="4">
    <source>
        <dbReference type="ARBA" id="ARBA00022833"/>
    </source>
</evidence>
<feature type="compositionally biased region" description="Low complexity" evidence="7">
    <location>
        <begin position="484"/>
        <end position="494"/>
    </location>
</feature>
<evidence type="ECO:0000313" key="10">
    <source>
        <dbReference type="Proteomes" id="UP000007148"/>
    </source>
</evidence>
<dbReference type="GO" id="GO:0043565">
    <property type="term" value="F:sequence-specific DNA binding"/>
    <property type="evidence" value="ECO:0007669"/>
    <property type="project" value="TreeGrafter"/>
</dbReference>
<dbReference type="SMART" id="SM00355">
    <property type="entry name" value="ZnF_C2H2"/>
    <property type="match status" value="2"/>
</dbReference>
<feature type="domain" description="C2H2-type" evidence="8">
    <location>
        <begin position="448"/>
        <end position="472"/>
    </location>
</feature>
<keyword evidence="1" id="KW-0479">Metal-binding</keyword>
<evidence type="ECO:0000256" key="5">
    <source>
        <dbReference type="ARBA" id="ARBA00039490"/>
    </source>
</evidence>
<feature type="region of interest" description="Disordered" evidence="7">
    <location>
        <begin position="593"/>
        <end position="622"/>
    </location>
</feature>
<dbReference type="PANTHER" id="PTHR24408">
    <property type="entry name" value="ZINC FINGER PROTEIN"/>
    <property type="match status" value="1"/>
</dbReference>
<dbReference type="GO" id="GO:0000981">
    <property type="term" value="F:DNA-binding transcription factor activity, RNA polymerase II-specific"/>
    <property type="evidence" value="ECO:0007669"/>
    <property type="project" value="TreeGrafter"/>
</dbReference>
<dbReference type="OrthoDB" id="6077919at2759"/>
<feature type="region of interest" description="Disordered" evidence="7">
    <location>
        <begin position="479"/>
        <end position="537"/>
    </location>
</feature>
<dbReference type="PANTHER" id="PTHR24408:SF58">
    <property type="entry name" value="TRANSCRIPTION FACTOR (TFIIIA), PUTATIVE (AFU_ORTHOLOGUE AFUA_1G05150)-RELATED"/>
    <property type="match status" value="1"/>
</dbReference>
<organism evidence="9 10">
    <name type="scientific">Serendipita indica (strain DSM 11827)</name>
    <name type="common">Root endophyte fungus</name>
    <name type="synonym">Piriformospora indica</name>
    <dbReference type="NCBI Taxonomy" id="1109443"/>
    <lineage>
        <taxon>Eukaryota</taxon>
        <taxon>Fungi</taxon>
        <taxon>Dikarya</taxon>
        <taxon>Basidiomycota</taxon>
        <taxon>Agaricomycotina</taxon>
        <taxon>Agaricomycetes</taxon>
        <taxon>Sebacinales</taxon>
        <taxon>Serendipitaceae</taxon>
        <taxon>Serendipita</taxon>
    </lineage>
</organism>
<evidence type="ECO:0000313" key="9">
    <source>
        <dbReference type="EMBL" id="CCA70364.1"/>
    </source>
</evidence>
<keyword evidence="3 6" id="KW-0863">Zinc-finger</keyword>
<sequence>MDPNHPNHALARTSQRRDSAAQLPAVRQVSPTIGQPGHWSAQISHATMHAGGPSTIDGAHPSRPFHYALPQGHPHGRMHGSVPPTPLYYPVPGHATNSPVQIPSNPPPSTAPTSGSPASPMQPAVLSSDQQYLQWSAQGLPGAMRSISAVRDEREGYQYPVEVAAPSAAATGSDVGAIRQQRHHSLGNEPYSLYPPQHQQLHRRVASLQHPYAPTETTAFVSYDGSSQSQQDLQRQAYIQPRPSYPLPGPHQWSPHTPPTSTSFQVDMLARQQRRGSFGQFAHSLPSSAIPSPTQAAPSPSATYRFLGREGMNMRERSDSIAPPPTASSSSSSVASGMVHPAARMALAHPELSPSGVPLDYNLQSSALLQGTESPALGISTGPTQELPTEAADEPDSNAQAAKTTTGGGRREKRKDSRPHKCPTCAKGFPRPSALETHMTVHSGAKPYPCPIKTCNKSFAVRSNARRHLKTHGIKIKTRERRSLATTDASTSLTKGKGRKGGSSLNKERVYEDEERDTSPNNDDNDDGLESEEDGDERVGLQPIASTSRAAVHSHSTAAQYNLPLLADSTTPSTSAHAQSAYKATSWGGTQTTSVALTRPTTRSSAFRSAPHRGHGSVLTDDPLGLAGTVEIVRQEFDVLQPPPPSLVTTGSLQSSNPSANPDTYPISLDHNEATLRGEDGGDETTTRKAVRPGADRSTAAERRTSRRRESGKGSETSTSIATGGSTGGGGGHALRAQREATASARRTRGASAASSHRAPVSRPDVASSHTVGAEDSPETGVRLPADATSVHPSSLEAIEVINQYSSASHGRNGDDRPYDIEVQVEGDWGGSEGVLNDLSESALRNLYSSRREPDPASVARAVPSSGEIILPAMDQTALDKLIAPPTRWKTFERQKLMRERLNEELDGVAAANYTTIAAPGTTTLSVGGVSGVLDRMLEYAHADQAGILPPRMVDYPVVGGPHPYTNTAVSWPASSLTRSVAALSASMDLTPPALVGTSSSFPDTHDVFSISAPECFNGPAHAEEAFGGYIRTDGTRVPHSMSLFKNVDALKNSPPFDLLNLSTVALGVPLPAVQPKTPAFPGDKAEERDSFSPTIGSNPYQNDQFVLRPVLPGPAPHVNAASHFALKSASIHKRPSSARLVVA</sequence>
<dbReference type="PROSITE" id="PS00028">
    <property type="entry name" value="ZINC_FINGER_C2H2_1"/>
    <property type="match status" value="2"/>
</dbReference>